<reference evidence="1" key="1">
    <citation type="submission" date="2023-01" db="EMBL/GenBank/DDBJ databases">
        <title>The diversity of Class Acidimicrobiia in South China Sea sediment environments and the proposal of Iamia marina sp. nov., a novel species of the genus Iamia.</title>
        <authorList>
            <person name="He Y."/>
            <person name="Tian X."/>
        </authorList>
    </citation>
    <scope>NUCLEOTIDE SEQUENCE</scope>
    <source>
        <strain evidence="1">DSM 19957</strain>
    </source>
</reference>
<dbReference type="KEGG" id="ima:PO878_03945"/>
<keyword evidence="2" id="KW-1185">Reference proteome</keyword>
<dbReference type="RefSeq" id="WP_272737393.1">
    <property type="nucleotide sequence ID" value="NZ_CP116942.1"/>
</dbReference>
<name>A0AAE9Y706_9ACTN</name>
<dbReference type="Proteomes" id="UP001216390">
    <property type="component" value="Chromosome"/>
</dbReference>
<dbReference type="Pfam" id="PF18906">
    <property type="entry name" value="Phage_tube_2"/>
    <property type="match status" value="1"/>
</dbReference>
<evidence type="ECO:0000313" key="2">
    <source>
        <dbReference type="Proteomes" id="UP001216390"/>
    </source>
</evidence>
<dbReference type="AlphaFoldDB" id="A0AAE9Y706"/>
<sequence>MAGNARFLFAKESTYGTAPASGWRQIEVATDDHKARPLDDSLTYRGIAPARGAPSVASVRVNDFMGGEGTIDVPAMANSQGLFWRAAASTSASAVVSGGTDAYEQVYEFDGTSAPTGTSLSTEVYRDRRDGTLDAYTFTGGKVTQVDISQDTSGHVMLKFAMDYLDAQRQGSLPSRSETTPDPGFLYAWPDATITLTPDGGSDADECLQSFELSLPLGLDLEDWCIKSGTPRHEPTRKETPAPTGAVNWKYQAPTYYDAFKAGTIFTLSAYWEGPTAIEDTTYPSLKIDVPAIRFTGEDPQVSVDNPTMQNLPFQVLDNDTDPPVTVTIITSDTAA</sequence>
<evidence type="ECO:0000313" key="1">
    <source>
        <dbReference type="EMBL" id="WCO67875.1"/>
    </source>
</evidence>
<gene>
    <name evidence="1" type="ORF">PO878_03945</name>
</gene>
<organism evidence="1 2">
    <name type="scientific">Iamia majanohamensis</name>
    <dbReference type="NCBI Taxonomy" id="467976"/>
    <lineage>
        <taxon>Bacteria</taxon>
        <taxon>Bacillati</taxon>
        <taxon>Actinomycetota</taxon>
        <taxon>Acidimicrobiia</taxon>
        <taxon>Acidimicrobiales</taxon>
        <taxon>Iamiaceae</taxon>
        <taxon>Iamia</taxon>
    </lineage>
</organism>
<protein>
    <submittedName>
        <fullName evidence="1">Phage tail tube protein</fullName>
    </submittedName>
</protein>
<accession>A0AAE9Y706</accession>
<dbReference type="EMBL" id="CP116942">
    <property type="protein sequence ID" value="WCO67875.1"/>
    <property type="molecule type" value="Genomic_DNA"/>
</dbReference>
<dbReference type="InterPro" id="IPR044000">
    <property type="entry name" value="Phage_tube_2"/>
</dbReference>
<proteinExistence type="predicted"/>